<organism evidence="3 4">
    <name type="scientific">Microscilla marina ATCC 23134</name>
    <dbReference type="NCBI Taxonomy" id="313606"/>
    <lineage>
        <taxon>Bacteria</taxon>
        <taxon>Pseudomonadati</taxon>
        <taxon>Bacteroidota</taxon>
        <taxon>Cytophagia</taxon>
        <taxon>Cytophagales</taxon>
        <taxon>Microscillaceae</taxon>
        <taxon>Microscilla</taxon>
    </lineage>
</organism>
<gene>
    <name evidence="3" type="ORF">M23134_07539</name>
</gene>
<keyword evidence="2" id="KW-1133">Transmembrane helix</keyword>
<dbReference type="RefSeq" id="WP_002694285.1">
    <property type="nucleotide sequence ID" value="NZ_AAWS01000004.1"/>
</dbReference>
<dbReference type="OrthoDB" id="196672at2"/>
<keyword evidence="4" id="KW-1185">Reference proteome</keyword>
<feature type="transmembrane region" description="Helical" evidence="2">
    <location>
        <begin position="189"/>
        <end position="207"/>
    </location>
</feature>
<comment type="caution">
    <text evidence="3">The sequence shown here is derived from an EMBL/GenBank/DDBJ whole genome shotgun (WGS) entry which is preliminary data.</text>
</comment>
<feature type="region of interest" description="Disordered" evidence="1">
    <location>
        <begin position="235"/>
        <end position="254"/>
    </location>
</feature>
<keyword evidence="2" id="KW-0812">Transmembrane</keyword>
<accession>A1ZF29</accession>
<name>A1ZF29_MICM2</name>
<dbReference type="EMBL" id="AAWS01000004">
    <property type="protein sequence ID" value="EAY31131.1"/>
    <property type="molecule type" value="Genomic_DNA"/>
</dbReference>
<protein>
    <submittedName>
        <fullName evidence="3">Uncharacterized protein</fullName>
    </submittedName>
</protein>
<proteinExistence type="predicted"/>
<dbReference type="AlphaFoldDB" id="A1ZF29"/>
<evidence type="ECO:0000256" key="2">
    <source>
        <dbReference type="SAM" id="Phobius"/>
    </source>
</evidence>
<dbReference type="eggNOG" id="COG4278">
    <property type="taxonomic scope" value="Bacteria"/>
</dbReference>
<evidence type="ECO:0000256" key="1">
    <source>
        <dbReference type="SAM" id="MobiDB-lite"/>
    </source>
</evidence>
<evidence type="ECO:0000313" key="4">
    <source>
        <dbReference type="Proteomes" id="UP000004095"/>
    </source>
</evidence>
<feature type="compositionally biased region" description="Low complexity" evidence="1">
    <location>
        <begin position="235"/>
        <end position="246"/>
    </location>
</feature>
<reference evidence="3 4" key="1">
    <citation type="submission" date="2007-01" db="EMBL/GenBank/DDBJ databases">
        <authorList>
            <person name="Haygood M."/>
            <person name="Podell S."/>
            <person name="Anderson C."/>
            <person name="Hopkinson B."/>
            <person name="Roe K."/>
            <person name="Barbeau K."/>
            <person name="Gaasterland T."/>
            <person name="Ferriera S."/>
            <person name="Johnson J."/>
            <person name="Kravitz S."/>
            <person name="Beeson K."/>
            <person name="Sutton G."/>
            <person name="Rogers Y.-H."/>
            <person name="Friedman R."/>
            <person name="Frazier M."/>
            <person name="Venter J.C."/>
        </authorList>
    </citation>
    <scope>NUCLEOTIDE SEQUENCE [LARGE SCALE GENOMIC DNA]</scope>
    <source>
        <strain evidence="3 4">ATCC 23134</strain>
    </source>
</reference>
<dbReference type="Proteomes" id="UP000004095">
    <property type="component" value="Unassembled WGS sequence"/>
</dbReference>
<sequence length="254" mass="27971">MVAEHQPIWEKIQAYKLDAVDASFPFSARLMRENGWTEAYTIEVIQEYKKFMFLVAVSGHSVSPSDPVDQVWHLHMIYTQSYWEEFCHGILGKAVHHNPTKGGKDERKKHVNMYDQTVESYLKYFGEPQPAHIWISTQDLFKEIHYRRVNMHRNWVIAKPQFVRKRWHLVPLLALVATLVMASDGGAVFVILLVVVVFIALIASIGGNNNGKGGNNSAGGGGWFVGCGSSDSGSDSGSSGCSSCSSCGGCGGCG</sequence>
<keyword evidence="2" id="KW-0472">Membrane</keyword>
<evidence type="ECO:0000313" key="3">
    <source>
        <dbReference type="EMBL" id="EAY31131.1"/>
    </source>
</evidence>